<dbReference type="Proteomes" id="UP001595850">
    <property type="component" value="Unassembled WGS sequence"/>
</dbReference>
<sequence length="87" mass="8337">MSKKLMRIASTGIAAAALVLSAPSVAMASGGWGWGGGGCGYGCGGWGGGGWGGGGNGAFYSANQSLSGPYGASNYHINTGTGGGLFW</sequence>
<keyword evidence="3" id="KW-1185">Reference proteome</keyword>
<evidence type="ECO:0000256" key="1">
    <source>
        <dbReference type="SAM" id="SignalP"/>
    </source>
</evidence>
<feature type="signal peptide" evidence="1">
    <location>
        <begin position="1"/>
        <end position="28"/>
    </location>
</feature>
<protein>
    <submittedName>
        <fullName evidence="2">Uncharacterized protein</fullName>
    </submittedName>
</protein>
<proteinExistence type="predicted"/>
<evidence type="ECO:0000313" key="3">
    <source>
        <dbReference type="Proteomes" id="UP001595850"/>
    </source>
</evidence>
<dbReference type="EMBL" id="JBHSBM010000016">
    <property type="protein sequence ID" value="MFC4059075.1"/>
    <property type="molecule type" value="Genomic_DNA"/>
</dbReference>
<keyword evidence="1" id="KW-0732">Signal</keyword>
<dbReference type="RefSeq" id="WP_377287392.1">
    <property type="nucleotide sequence ID" value="NZ_JBHSBM010000016.1"/>
</dbReference>
<feature type="chain" id="PRO_5046988845" evidence="1">
    <location>
        <begin position="29"/>
        <end position="87"/>
    </location>
</feature>
<gene>
    <name evidence="2" type="ORF">ACFOWE_12260</name>
</gene>
<evidence type="ECO:0000313" key="2">
    <source>
        <dbReference type="EMBL" id="MFC4059075.1"/>
    </source>
</evidence>
<name>A0ABV8I591_9ACTN</name>
<comment type="caution">
    <text evidence="2">The sequence shown here is derived from an EMBL/GenBank/DDBJ whole genome shotgun (WGS) entry which is preliminary data.</text>
</comment>
<reference evidence="3" key="1">
    <citation type="journal article" date="2019" name="Int. J. Syst. Evol. Microbiol.">
        <title>The Global Catalogue of Microorganisms (GCM) 10K type strain sequencing project: providing services to taxonomists for standard genome sequencing and annotation.</title>
        <authorList>
            <consortium name="The Broad Institute Genomics Platform"/>
            <consortium name="The Broad Institute Genome Sequencing Center for Infectious Disease"/>
            <person name="Wu L."/>
            <person name="Ma J."/>
        </authorList>
    </citation>
    <scope>NUCLEOTIDE SEQUENCE [LARGE SCALE GENOMIC DNA]</scope>
    <source>
        <strain evidence="3">TBRC 4489</strain>
    </source>
</reference>
<organism evidence="2 3">
    <name type="scientific">Planomonospora corallina</name>
    <dbReference type="NCBI Taxonomy" id="1806052"/>
    <lineage>
        <taxon>Bacteria</taxon>
        <taxon>Bacillati</taxon>
        <taxon>Actinomycetota</taxon>
        <taxon>Actinomycetes</taxon>
        <taxon>Streptosporangiales</taxon>
        <taxon>Streptosporangiaceae</taxon>
        <taxon>Planomonospora</taxon>
    </lineage>
</organism>
<accession>A0ABV8I591</accession>